<keyword evidence="2" id="KW-1185">Reference proteome</keyword>
<evidence type="ECO:0000313" key="2">
    <source>
        <dbReference type="Proteomes" id="UP000215305"/>
    </source>
</evidence>
<proteinExistence type="predicted"/>
<accession>A0A397G0L5</accession>
<gene>
    <name evidence="1" type="ORF">CDV56_101028</name>
</gene>
<dbReference type="RefSeq" id="XP_026610229.1">
    <property type="nucleotide sequence ID" value="XM_026754647.1"/>
</dbReference>
<evidence type="ECO:0000313" key="1">
    <source>
        <dbReference type="EMBL" id="RHZ44267.1"/>
    </source>
</evidence>
<dbReference type="AlphaFoldDB" id="A0A397G0L5"/>
<organism evidence="1 2">
    <name type="scientific">Aspergillus thermomutatus</name>
    <name type="common">Neosartorya pseudofischeri</name>
    <dbReference type="NCBI Taxonomy" id="41047"/>
    <lineage>
        <taxon>Eukaryota</taxon>
        <taxon>Fungi</taxon>
        <taxon>Dikarya</taxon>
        <taxon>Ascomycota</taxon>
        <taxon>Pezizomycotina</taxon>
        <taxon>Eurotiomycetes</taxon>
        <taxon>Eurotiomycetidae</taxon>
        <taxon>Eurotiales</taxon>
        <taxon>Aspergillaceae</taxon>
        <taxon>Aspergillus</taxon>
        <taxon>Aspergillus subgen. Fumigati</taxon>
    </lineage>
</organism>
<sequence>MREAIGTQKGKTNHRREFTGPRFTSKISGDAYVGIDIAKGHETSDTYGVTLTNGKDGNVVFAIYNMQYSDAWILNSDTYYNAMIAPLGNHAKCDVSLGKRDNCWGSKHNDYEGSYYKVGKIGAFGSEVYASN</sequence>
<protein>
    <submittedName>
        <fullName evidence="1">Uncharacterized protein</fullName>
    </submittedName>
</protein>
<name>A0A397G0L5_ASPTH</name>
<dbReference type="OrthoDB" id="4537634at2759"/>
<comment type="caution">
    <text evidence="1">The sequence shown here is derived from an EMBL/GenBank/DDBJ whole genome shotgun (WGS) entry which is preliminary data.</text>
</comment>
<dbReference type="GeneID" id="38123002"/>
<dbReference type="EMBL" id="NKHU02000343">
    <property type="protein sequence ID" value="RHZ44267.1"/>
    <property type="molecule type" value="Genomic_DNA"/>
</dbReference>
<dbReference type="VEuPathDB" id="FungiDB:CDV56_101028"/>
<reference evidence="1" key="1">
    <citation type="submission" date="2018-08" db="EMBL/GenBank/DDBJ databases">
        <title>Draft genome sequence of azole-resistant Aspergillus thermomutatus (Neosartorya pseudofischeri) strain HMR AF 39, isolated from a human nasal aspirate.</title>
        <authorList>
            <person name="Parent-Michaud M."/>
            <person name="Dufresne P.J."/>
            <person name="Fournier E."/>
            <person name="Martineau C."/>
            <person name="Moreira S."/>
            <person name="Perkins V."/>
            <person name="De Repentigny L."/>
            <person name="Dufresne S.F."/>
        </authorList>
    </citation>
    <scope>NUCLEOTIDE SEQUENCE [LARGE SCALE GENOMIC DNA]</scope>
    <source>
        <strain evidence="1">HMR AF 39</strain>
    </source>
</reference>
<dbReference type="Proteomes" id="UP000215305">
    <property type="component" value="Unassembled WGS sequence"/>
</dbReference>